<dbReference type="GeneID" id="93644360"/>
<protein>
    <recommendedName>
        <fullName evidence="3">Replication protein</fullName>
    </recommendedName>
</protein>
<accession>A0A0B6AKT5</accession>
<dbReference type="InterPro" id="IPR038128">
    <property type="entry name" value="Gamma_PGA_hydro_sf"/>
</dbReference>
<evidence type="ECO:0000313" key="2">
    <source>
        <dbReference type="Proteomes" id="UP000031829"/>
    </source>
</evidence>
<reference evidence="1 2" key="1">
    <citation type="journal article" date="2015" name="Genome Announc.">
        <title>Complete genome sequences for 35 biothreat assay-relevant bacillus species.</title>
        <authorList>
            <person name="Johnson S.L."/>
            <person name="Daligault H.E."/>
            <person name="Davenport K.W."/>
            <person name="Jaissle J."/>
            <person name="Frey K.G."/>
            <person name="Ladner J.T."/>
            <person name="Broomall S.M."/>
            <person name="Bishop-Lilly K.A."/>
            <person name="Bruce D.C."/>
            <person name="Gibbons H.S."/>
            <person name="Coyne S.R."/>
            <person name="Lo C.C."/>
            <person name="Meincke L."/>
            <person name="Munk A.C."/>
            <person name="Koroleva G.I."/>
            <person name="Rosenzweig C.N."/>
            <person name="Palacios G.F."/>
            <person name="Redden C.L."/>
            <person name="Minogue T.D."/>
            <person name="Chain P.S."/>
        </authorList>
    </citation>
    <scope>NUCLEOTIDE SEQUENCE [LARGE SCALE GENOMIC DNA]</scope>
    <source>
        <strain evidence="2">ATCC 14581 / DSM 32 / JCM 2506 / NBRC 15308 / NCIMB 9376 / NCTC 10342 / NRRL B-14308 / VKM B-512</strain>
    </source>
</reference>
<dbReference type="RefSeq" id="WP_034649471.1">
    <property type="nucleotide sequence ID" value="NZ_BCVB01000001.1"/>
</dbReference>
<gene>
    <name evidence="1" type="ORF">BG04_877</name>
</gene>
<dbReference type="InterPro" id="IPR008585">
    <property type="entry name" value="Gamma_PGA_hydro"/>
</dbReference>
<dbReference type="Gene3D" id="3.40.630.100">
    <property type="entry name" value="Poly-gamma-glutamate hydrolase, zinc-binding motif"/>
    <property type="match status" value="1"/>
</dbReference>
<dbReference type="EMBL" id="CP009920">
    <property type="protein sequence ID" value="AJI25480.1"/>
    <property type="molecule type" value="Genomic_DNA"/>
</dbReference>
<organism evidence="1 2">
    <name type="scientific">Priestia megaterium (strain ATCC 14581 / DSM 32 / CCUG 1817 / JCM 2506 / NBRC 15308 / NCIMB 9376 / NCTC 10342 / NRRL B-14308 / VKM B-512 / Ford 19)</name>
    <name type="common">Bacillus megaterium</name>
    <dbReference type="NCBI Taxonomy" id="1348623"/>
    <lineage>
        <taxon>Bacteria</taxon>
        <taxon>Bacillati</taxon>
        <taxon>Bacillota</taxon>
        <taxon>Bacilli</taxon>
        <taxon>Bacillales</taxon>
        <taxon>Bacillaceae</taxon>
        <taxon>Priestia</taxon>
    </lineage>
</organism>
<dbReference type="Pfam" id="PF05908">
    <property type="entry name" value="Gamma_PGA_hydro"/>
    <property type="match status" value="1"/>
</dbReference>
<proteinExistence type="predicted"/>
<evidence type="ECO:0008006" key="3">
    <source>
        <dbReference type="Google" id="ProtNLM"/>
    </source>
</evidence>
<dbReference type="AlphaFoldDB" id="A0A0B6AKT5"/>
<name>A0A0B6AKT5_PRIM2</name>
<dbReference type="Proteomes" id="UP000031829">
    <property type="component" value="Chromosome"/>
</dbReference>
<dbReference type="HOGENOM" id="CLU_082126_1_0_9"/>
<evidence type="ECO:0000313" key="1">
    <source>
        <dbReference type="EMBL" id="AJI25480.1"/>
    </source>
</evidence>
<dbReference type="KEGG" id="bmeg:BG04_877"/>
<sequence>MNRLFKWSASTLLCLMYCFLIPLPSYASGDSYSSYAELQQYEILHQDYDIRYEQRFSYLSIMAIHGGGIEPGTSEVATELADRFSASYYLFEGIKSTNNGVLHITSENFDEPIARGMAQQSMSVMTIHGYSGSQPIVYVGGKNQLYKELVKQSLRKHGFTVRDAPSDIAGTSEQNIVNDNLLKAGVQLELTAELRKSFFVNHDWSRNNRMNVTPLFHTFMTSLQEASSSYQTFLYFQVH</sequence>